<sequence length="642" mass="72581">MFAKKTKNISLVIELIEEYDFKIRWPALKLITNLLRNKPKDIQDGILASPMGVSRLVDLLADGRDIIRNDAILLLVHLTRGNANIKKIVAFENGFDRLLEIIATECYCDGGVIVEDCLIVLRNLLTNNNSNQFFFKEGSYIQRLIPFLDVTEWSGHRSNNFLFFLQVIRALVSPSNPQQVTSACQKVMHSSGILKRICDILSTLGIPSDILTEAINTVAEIIRGNDHNQQYFSSLEAPVEPPKSLLVLLVMSMVDEKQCFDLRCAILYCFECYLFQNEFIKDQVVQTLLPNAPETSSVTLGQLLCGGLFSNDPLSNWFVSTALSHTLIGNNILKEQLLKVQLATEGKTTSTSLMEQCCSLLHSYSKHQTRIGLLMFLSNWLSDCPVAVSHFLQIPSNIPFLTVQLGNMEDDDMDVLISGLSAFLLGICILNNNDSVQSYTREDLLESIMKRVGLDIFLDKLRSVSKSEKFSSASQKPQIKILKADQLIFDYEFCKLFRTLEASIVKSVQNNPEDSVNGPESKMSAEQNRLLMQLIREQDESISSLKDENTSLKNQLSELEELTATNQQLHDQIALLKHQLHQYATTNQQLHDQIRHLESQLHQYATTNQQLHDHIALQEAQLHQYAATNKQLHDQITNSDIP</sequence>
<evidence type="ECO:0000313" key="7">
    <source>
        <dbReference type="Proteomes" id="UP000015104"/>
    </source>
</evidence>
<protein>
    <recommendedName>
        <fullName evidence="5">Vesicle tethering protein Uso1/P115-like head domain-containing protein</fullName>
    </recommendedName>
</protein>
<keyword evidence="7" id="KW-1185">Reference proteome</keyword>
<dbReference type="PANTHER" id="PTHR10013:SF0">
    <property type="entry name" value="GENERAL VESICULAR TRANSPORT FACTOR P115"/>
    <property type="match status" value="1"/>
</dbReference>
<dbReference type="GO" id="GO:0048280">
    <property type="term" value="P:vesicle fusion with Golgi apparatus"/>
    <property type="evidence" value="ECO:0007669"/>
    <property type="project" value="InterPro"/>
</dbReference>
<dbReference type="Gene3D" id="1.20.5.1700">
    <property type="match status" value="1"/>
</dbReference>
<dbReference type="Pfam" id="PF18770">
    <property type="entry name" value="Arm_vescicular"/>
    <property type="match status" value="1"/>
</dbReference>
<dbReference type="AlphaFoldDB" id="T1JUH9"/>
<dbReference type="STRING" id="32264.T1JUH9"/>
<dbReference type="Gene3D" id="1.25.10.10">
    <property type="entry name" value="Leucine-rich Repeat Variant"/>
    <property type="match status" value="1"/>
</dbReference>
<dbReference type="InterPro" id="IPR024095">
    <property type="entry name" value="Vesicle_P115"/>
</dbReference>
<dbReference type="GO" id="GO:0012507">
    <property type="term" value="C:ER to Golgi transport vesicle membrane"/>
    <property type="evidence" value="ECO:0007669"/>
    <property type="project" value="TreeGrafter"/>
</dbReference>
<keyword evidence="2" id="KW-0333">Golgi apparatus</keyword>
<dbReference type="GO" id="GO:0045056">
    <property type="term" value="P:transcytosis"/>
    <property type="evidence" value="ECO:0007669"/>
    <property type="project" value="TreeGrafter"/>
</dbReference>
<organism evidence="6 7">
    <name type="scientific">Tetranychus urticae</name>
    <name type="common">Two-spotted spider mite</name>
    <dbReference type="NCBI Taxonomy" id="32264"/>
    <lineage>
        <taxon>Eukaryota</taxon>
        <taxon>Metazoa</taxon>
        <taxon>Ecdysozoa</taxon>
        <taxon>Arthropoda</taxon>
        <taxon>Chelicerata</taxon>
        <taxon>Arachnida</taxon>
        <taxon>Acari</taxon>
        <taxon>Acariformes</taxon>
        <taxon>Trombidiformes</taxon>
        <taxon>Prostigmata</taxon>
        <taxon>Eleutherengona</taxon>
        <taxon>Raphignathae</taxon>
        <taxon>Tetranychoidea</taxon>
        <taxon>Tetranychidae</taxon>
        <taxon>Tetranychus</taxon>
    </lineage>
</organism>
<proteinExistence type="predicted"/>
<evidence type="ECO:0000256" key="4">
    <source>
        <dbReference type="SAM" id="Coils"/>
    </source>
</evidence>
<dbReference type="eggNOG" id="KOG0946">
    <property type="taxonomic scope" value="Eukaryota"/>
</dbReference>
<reference evidence="7" key="1">
    <citation type="submission" date="2011-08" db="EMBL/GenBank/DDBJ databases">
        <authorList>
            <person name="Rombauts S."/>
        </authorList>
    </citation>
    <scope>NUCLEOTIDE SEQUENCE</scope>
    <source>
        <strain evidence="7">London</strain>
    </source>
</reference>
<evidence type="ECO:0000256" key="2">
    <source>
        <dbReference type="ARBA" id="ARBA00023034"/>
    </source>
</evidence>
<evidence type="ECO:0000256" key="3">
    <source>
        <dbReference type="ARBA" id="ARBA00023054"/>
    </source>
</evidence>
<reference evidence="6" key="2">
    <citation type="submission" date="2015-06" db="UniProtKB">
        <authorList>
            <consortium name="EnsemblMetazoa"/>
        </authorList>
    </citation>
    <scope>IDENTIFICATION</scope>
</reference>
<dbReference type="GO" id="GO:0006888">
    <property type="term" value="P:endoplasmic reticulum to Golgi vesicle-mediated transport"/>
    <property type="evidence" value="ECO:0007669"/>
    <property type="project" value="TreeGrafter"/>
</dbReference>
<dbReference type="GO" id="GO:0000139">
    <property type="term" value="C:Golgi membrane"/>
    <property type="evidence" value="ECO:0007669"/>
    <property type="project" value="InterPro"/>
</dbReference>
<keyword evidence="3 4" id="KW-0175">Coiled coil</keyword>
<dbReference type="GO" id="GO:0048211">
    <property type="term" value="P:Golgi vesicle docking"/>
    <property type="evidence" value="ECO:0007669"/>
    <property type="project" value="TreeGrafter"/>
</dbReference>
<dbReference type="InterPro" id="IPR011989">
    <property type="entry name" value="ARM-like"/>
</dbReference>
<feature type="domain" description="Vesicle tethering protein Uso1/P115-like head" evidence="5">
    <location>
        <begin position="225"/>
        <end position="507"/>
    </location>
</feature>
<dbReference type="SUPFAM" id="SSF48371">
    <property type="entry name" value="ARM repeat"/>
    <property type="match status" value="2"/>
</dbReference>
<dbReference type="EMBL" id="CAEY01000779">
    <property type="status" value="NOT_ANNOTATED_CDS"/>
    <property type="molecule type" value="Genomic_DNA"/>
</dbReference>
<dbReference type="InterPro" id="IPR041209">
    <property type="entry name" value="P115_Arm_rpt"/>
</dbReference>
<evidence type="ECO:0000256" key="1">
    <source>
        <dbReference type="ARBA" id="ARBA00004555"/>
    </source>
</evidence>
<evidence type="ECO:0000313" key="6">
    <source>
        <dbReference type="EnsemblMetazoa" id="tetur02g01010.1"/>
    </source>
</evidence>
<evidence type="ECO:0000259" key="5">
    <source>
        <dbReference type="Pfam" id="PF04869"/>
    </source>
</evidence>
<dbReference type="HOGENOM" id="CLU_006318_2_1_1"/>
<dbReference type="GO" id="GO:0005795">
    <property type="term" value="C:Golgi stack"/>
    <property type="evidence" value="ECO:0007669"/>
    <property type="project" value="TreeGrafter"/>
</dbReference>
<dbReference type="GO" id="GO:0006886">
    <property type="term" value="P:intracellular protein transport"/>
    <property type="evidence" value="ECO:0007669"/>
    <property type="project" value="InterPro"/>
</dbReference>
<dbReference type="PANTHER" id="PTHR10013">
    <property type="entry name" value="GENERAL VESICULAR TRANSPORT FACTOR P115"/>
    <property type="match status" value="1"/>
</dbReference>
<comment type="subcellular location">
    <subcellularLocation>
        <location evidence="1">Golgi apparatus</location>
    </subcellularLocation>
</comment>
<dbReference type="InterPro" id="IPR016024">
    <property type="entry name" value="ARM-type_fold"/>
</dbReference>
<accession>T1JUH9</accession>
<dbReference type="Pfam" id="PF04869">
    <property type="entry name" value="Uso1_p115_head"/>
    <property type="match status" value="1"/>
</dbReference>
<dbReference type="GO" id="GO:0005783">
    <property type="term" value="C:endoplasmic reticulum"/>
    <property type="evidence" value="ECO:0007669"/>
    <property type="project" value="TreeGrafter"/>
</dbReference>
<dbReference type="EnsemblMetazoa" id="tetur02g01010.1">
    <property type="protein sequence ID" value="tetur02g01010.1"/>
    <property type="gene ID" value="tetur02g01010"/>
</dbReference>
<dbReference type="Proteomes" id="UP000015104">
    <property type="component" value="Unassembled WGS sequence"/>
</dbReference>
<feature type="coiled-coil region" evidence="4">
    <location>
        <begin position="535"/>
        <end position="607"/>
    </location>
</feature>
<dbReference type="InterPro" id="IPR006953">
    <property type="entry name" value="Vesicle_Uso1_P115_head"/>
</dbReference>
<name>T1JUH9_TETUR</name>